<keyword evidence="3" id="KW-1185">Reference proteome</keyword>
<evidence type="ECO:0000256" key="1">
    <source>
        <dbReference type="SAM" id="MobiDB-lite"/>
    </source>
</evidence>
<dbReference type="RefSeq" id="XP_002792927.2">
    <property type="nucleotide sequence ID" value="XM_002792881.2"/>
</dbReference>
<sequence length="121" mass="13243">MPAVVINSHLQQLSSSSSTRGLPLPTTITTTPNQDDDDDHPRRPPHPISPTPSPSPSPSSGRLSQVVVVHPHLVPVLLSSLVQQQQHYLQPIAIASSTQHNCTHAYTYMHTQHPLTHPRPI</sequence>
<evidence type="ECO:0000313" key="3">
    <source>
        <dbReference type="Proteomes" id="UP000002059"/>
    </source>
</evidence>
<feature type="compositionally biased region" description="Low complexity" evidence="1">
    <location>
        <begin position="8"/>
        <end position="33"/>
    </location>
</feature>
<dbReference type="EMBL" id="KN294004">
    <property type="protein sequence ID" value="EEH34014.2"/>
    <property type="molecule type" value="Genomic_DNA"/>
</dbReference>
<dbReference type="HOGENOM" id="CLU_2038751_0_0_1"/>
<dbReference type="KEGG" id="pbl:PAAG_05063"/>
<organism evidence="2 3">
    <name type="scientific">Paracoccidioides lutzii (strain ATCC MYA-826 / Pb01)</name>
    <name type="common">Paracoccidioides brasiliensis</name>
    <dbReference type="NCBI Taxonomy" id="502779"/>
    <lineage>
        <taxon>Eukaryota</taxon>
        <taxon>Fungi</taxon>
        <taxon>Dikarya</taxon>
        <taxon>Ascomycota</taxon>
        <taxon>Pezizomycotina</taxon>
        <taxon>Eurotiomycetes</taxon>
        <taxon>Eurotiomycetidae</taxon>
        <taxon>Onygenales</taxon>
        <taxon>Ajellomycetaceae</taxon>
        <taxon>Paracoccidioides</taxon>
    </lineage>
</organism>
<feature type="region of interest" description="Disordered" evidence="1">
    <location>
        <begin position="1"/>
        <end position="64"/>
    </location>
</feature>
<dbReference type="Proteomes" id="UP000002059">
    <property type="component" value="Partially assembled WGS sequence"/>
</dbReference>
<reference evidence="2 3" key="1">
    <citation type="journal article" date="2011" name="PLoS Genet.">
        <title>Comparative genomic analysis of human fungal pathogens causing paracoccidioidomycosis.</title>
        <authorList>
            <person name="Desjardins C.A."/>
            <person name="Champion M.D."/>
            <person name="Holder J.W."/>
            <person name="Muszewska A."/>
            <person name="Goldberg J."/>
            <person name="Bailao A.M."/>
            <person name="Brigido M.M."/>
            <person name="Ferreira M.E."/>
            <person name="Garcia A.M."/>
            <person name="Grynberg M."/>
            <person name="Gujja S."/>
            <person name="Heiman D.I."/>
            <person name="Henn M.R."/>
            <person name="Kodira C.D."/>
            <person name="Leon-Narvaez H."/>
            <person name="Longo L.V."/>
            <person name="Ma L.J."/>
            <person name="Malavazi I."/>
            <person name="Matsuo A.L."/>
            <person name="Morais F.V."/>
            <person name="Pereira M."/>
            <person name="Rodriguez-Brito S."/>
            <person name="Sakthikumar S."/>
            <person name="Salem-Izacc S.M."/>
            <person name="Sykes S.M."/>
            <person name="Teixeira M.M."/>
            <person name="Vallejo M.C."/>
            <person name="Walter M.E."/>
            <person name="Yandava C."/>
            <person name="Young S."/>
            <person name="Zeng Q."/>
            <person name="Zucker J."/>
            <person name="Felipe M.S."/>
            <person name="Goldman G.H."/>
            <person name="Haas B.J."/>
            <person name="McEwen J.G."/>
            <person name="Nino-Vega G."/>
            <person name="Puccia R."/>
            <person name="San-Blas G."/>
            <person name="Soares C.M."/>
            <person name="Birren B.W."/>
            <person name="Cuomo C.A."/>
        </authorList>
    </citation>
    <scope>NUCLEOTIDE SEQUENCE [LARGE SCALE GENOMIC DNA]</scope>
    <source>
        <strain evidence="3">ATCC MYA-826 / Pb01</strain>
    </source>
</reference>
<feature type="compositionally biased region" description="Pro residues" evidence="1">
    <location>
        <begin position="46"/>
        <end position="57"/>
    </location>
</feature>
<gene>
    <name evidence="2" type="ORF">PAAG_05063</name>
</gene>
<dbReference type="GeneID" id="9096169"/>
<accession>C1H2S0</accession>
<evidence type="ECO:0000313" key="2">
    <source>
        <dbReference type="EMBL" id="EEH34014.2"/>
    </source>
</evidence>
<dbReference type="AlphaFoldDB" id="C1H2S0"/>
<proteinExistence type="predicted"/>
<protein>
    <submittedName>
        <fullName evidence="2">Uncharacterized protein</fullName>
    </submittedName>
</protein>
<name>C1H2S0_PARBA</name>
<dbReference type="VEuPathDB" id="FungiDB:PAAG_05063"/>